<comment type="subcellular location">
    <subcellularLocation>
        <location evidence="1">Nucleus</location>
    </subcellularLocation>
</comment>
<dbReference type="SUPFAM" id="SSF56235">
    <property type="entry name" value="N-terminal nucleophile aminohydrolases (Ntn hydrolases)"/>
    <property type="match status" value="1"/>
</dbReference>
<dbReference type="Pfam" id="PF00227">
    <property type="entry name" value="Proteasome"/>
    <property type="match status" value="1"/>
</dbReference>
<keyword evidence="2" id="KW-0963">Cytoplasm</keyword>
<dbReference type="GO" id="GO:0051603">
    <property type="term" value="P:proteolysis involved in protein catabolic process"/>
    <property type="evidence" value="ECO:0007669"/>
    <property type="project" value="InterPro"/>
</dbReference>
<evidence type="ECO:0000313" key="7">
    <source>
        <dbReference type="EMBL" id="RAR11101.1"/>
    </source>
</evidence>
<feature type="domain" description="NAD-dependent epimerase/dehydratase" evidence="6">
    <location>
        <begin position="281"/>
        <end position="471"/>
    </location>
</feature>
<dbReference type="PANTHER" id="PTHR43103:SF6">
    <property type="entry name" value="PUTATIVE-RELATED"/>
    <property type="match status" value="1"/>
</dbReference>
<evidence type="ECO:0000256" key="4">
    <source>
        <dbReference type="ARBA" id="ARBA00023242"/>
    </source>
</evidence>
<dbReference type="InterPro" id="IPR016295">
    <property type="entry name" value="Proteasome_beta4"/>
</dbReference>
<dbReference type="GO" id="GO:0005839">
    <property type="term" value="C:proteasome core complex"/>
    <property type="evidence" value="ECO:0007669"/>
    <property type="project" value="InterPro"/>
</dbReference>
<dbReference type="Pfam" id="PF01370">
    <property type="entry name" value="Epimerase"/>
    <property type="match status" value="1"/>
</dbReference>
<dbReference type="AlphaFoldDB" id="A0A364N3K5"/>
<keyword evidence="4" id="KW-0539">Nucleus</keyword>
<reference evidence="8" key="1">
    <citation type="submission" date="2018-05" db="EMBL/GenBank/DDBJ databases">
        <title>Draft genome sequence of Stemphylium lycopersici strain CIDEFI 213.</title>
        <authorList>
            <person name="Medina R."/>
            <person name="Franco M.E.E."/>
            <person name="Lucentini C.G."/>
            <person name="Saparrat M.C.N."/>
            <person name="Balatti P.A."/>
        </authorList>
    </citation>
    <scope>NUCLEOTIDE SEQUENCE [LARGE SCALE GENOMIC DNA]</scope>
    <source>
        <strain evidence="8">CIDEFI 213</strain>
    </source>
</reference>
<accession>A0A364N3K5</accession>
<dbReference type="PROSITE" id="PS51476">
    <property type="entry name" value="PROTEASOME_BETA_2"/>
    <property type="match status" value="1"/>
</dbReference>
<dbReference type="InterPro" id="IPR023333">
    <property type="entry name" value="Proteasome_suB-type"/>
</dbReference>
<evidence type="ECO:0000256" key="1">
    <source>
        <dbReference type="ARBA" id="ARBA00004123"/>
    </source>
</evidence>
<proteinExistence type="predicted"/>
<dbReference type="InterPro" id="IPR001509">
    <property type="entry name" value="Epimerase_deHydtase"/>
</dbReference>
<feature type="region of interest" description="Disordered" evidence="5">
    <location>
        <begin position="1"/>
        <end position="39"/>
    </location>
</feature>
<feature type="compositionally biased region" description="Low complexity" evidence="5">
    <location>
        <begin position="1"/>
        <end position="15"/>
    </location>
</feature>
<name>A0A364N3K5_STELY</name>
<dbReference type="SUPFAM" id="SSF51735">
    <property type="entry name" value="NAD(P)-binding Rossmann-fold domains"/>
    <property type="match status" value="1"/>
</dbReference>
<dbReference type="InterPro" id="IPR029055">
    <property type="entry name" value="Ntn_hydrolases_N"/>
</dbReference>
<dbReference type="Gene3D" id="3.40.50.720">
    <property type="entry name" value="NAD(P)-binding Rossmann-like Domain"/>
    <property type="match status" value="1"/>
</dbReference>
<evidence type="ECO:0000259" key="6">
    <source>
        <dbReference type="Pfam" id="PF01370"/>
    </source>
</evidence>
<evidence type="ECO:0000256" key="2">
    <source>
        <dbReference type="ARBA" id="ARBA00022490"/>
    </source>
</evidence>
<protein>
    <submittedName>
        <fullName evidence="7">UDP-glucose 4-epimerase</fullName>
    </submittedName>
</protein>
<dbReference type="Gene3D" id="3.60.20.10">
    <property type="entry name" value="Glutamine Phosphoribosylpyrophosphate, subunit 1, domain 1"/>
    <property type="match status" value="1"/>
</dbReference>
<keyword evidence="3" id="KW-0647">Proteasome</keyword>
<dbReference type="GO" id="GO:0005634">
    <property type="term" value="C:nucleus"/>
    <property type="evidence" value="ECO:0007669"/>
    <property type="project" value="UniProtKB-SubCell"/>
</dbReference>
<dbReference type="STRING" id="183478.A0A364N3K5"/>
<organism evidence="7 8">
    <name type="scientific">Stemphylium lycopersici</name>
    <name type="common">Tomato gray leaf spot disease fungus</name>
    <name type="synonym">Thyrospora lycopersici</name>
    <dbReference type="NCBI Taxonomy" id="183478"/>
    <lineage>
        <taxon>Eukaryota</taxon>
        <taxon>Fungi</taxon>
        <taxon>Dikarya</taxon>
        <taxon>Ascomycota</taxon>
        <taxon>Pezizomycotina</taxon>
        <taxon>Dothideomycetes</taxon>
        <taxon>Pleosporomycetidae</taxon>
        <taxon>Pleosporales</taxon>
        <taxon>Pleosporineae</taxon>
        <taxon>Pleosporaceae</taxon>
        <taxon>Stemphylium</taxon>
    </lineage>
</organism>
<keyword evidence="8" id="KW-1185">Reference proteome</keyword>
<dbReference type="CDD" id="cd03760">
    <property type="entry name" value="proteasome_beta_type_4"/>
    <property type="match status" value="1"/>
</dbReference>
<dbReference type="CDD" id="cd08946">
    <property type="entry name" value="SDR_e"/>
    <property type="match status" value="1"/>
</dbReference>
<dbReference type="InterPro" id="IPR036291">
    <property type="entry name" value="NAD(P)-bd_dom_sf"/>
</dbReference>
<evidence type="ECO:0000313" key="8">
    <source>
        <dbReference type="Proteomes" id="UP000249619"/>
    </source>
</evidence>
<dbReference type="InterPro" id="IPR001353">
    <property type="entry name" value="Proteasome_sua/b"/>
</dbReference>
<sequence>MSSAAAPNTSNANASQPRDDVYGAYDPSHFSAAGPNQHTQSPIVTGTSVLAAKFKDGVVIAADNLASYGSLARFTDVKRLRKFNDEVVVGFGGDVSDMQYIDRLLNSLDIRENYSSSENSLNAKNLHTYLAKVMYNRRSKFDPLWNHLLIVGMDGESKPFLASADLLGTTFSSPSLATGFGAHLAQPILRTILPDEAAVENVTKEQAVEKIKECMKVLFYRDARSMDKYSIAVVTKDGVDLDENVKLENQSWAFADRIRGYDSLFNPSAMSLATPVPKGRIVFTGGSGVAGRHVVSKLLSYGHEILNVDMTPLDNPNVYTLKADLTDGAQAFNSLSCHFRVSEPFLEPVKTPDAVVHFAGIPQPMRLPDNETFRINTMGSYNVIEAACKLGIKKIILASSLTAYGVTYAEGDVDYAHFPITEDTPTRPMDVYATSKLCMEQTAASFARRFPGVDIYCLRISAVIEPENHSKKFEAYLARPQDFKVHAWSYTDARDLGGMVQACLQTDGLGFQTFNAVNDQITIPEAEGSSEEWLRKVCPGVEITRKMGERESPVCNKKMRDMLGWKEEFGWRKVMNRE</sequence>
<gene>
    <name evidence="7" type="ORF">DDE83_004744</name>
</gene>
<evidence type="ECO:0000256" key="3">
    <source>
        <dbReference type="ARBA" id="ARBA00022942"/>
    </source>
</evidence>
<evidence type="ECO:0000256" key="5">
    <source>
        <dbReference type="SAM" id="MobiDB-lite"/>
    </source>
</evidence>
<dbReference type="Proteomes" id="UP000249619">
    <property type="component" value="Unassembled WGS sequence"/>
</dbReference>
<dbReference type="FunFam" id="3.60.20.10:FF:000014">
    <property type="entry name" value="Proteasome subunit beta type-7"/>
    <property type="match status" value="1"/>
</dbReference>
<dbReference type="EMBL" id="QGDH01000060">
    <property type="protein sequence ID" value="RAR11101.1"/>
    <property type="molecule type" value="Genomic_DNA"/>
</dbReference>
<comment type="caution">
    <text evidence="7">The sequence shown here is derived from an EMBL/GenBank/DDBJ whole genome shotgun (WGS) entry which is preliminary data.</text>
</comment>
<dbReference type="PANTHER" id="PTHR43103">
    <property type="entry name" value="NUCLEOSIDE-DIPHOSPHATE-SUGAR EPIMERASE"/>
    <property type="match status" value="1"/>
</dbReference>